<evidence type="ECO:0000313" key="11">
    <source>
        <dbReference type="Proteomes" id="UP000024635"/>
    </source>
</evidence>
<evidence type="ECO:0000256" key="5">
    <source>
        <dbReference type="ARBA" id="ARBA00022692"/>
    </source>
</evidence>
<dbReference type="GO" id="GO:0016020">
    <property type="term" value="C:membrane"/>
    <property type="evidence" value="ECO:0007669"/>
    <property type="project" value="UniProtKB-SubCell"/>
</dbReference>
<dbReference type="EC" id="2.4.1.-" evidence="8"/>
<dbReference type="InterPro" id="IPR008166">
    <property type="entry name" value="Glyco_transf_92"/>
</dbReference>
<dbReference type="STRING" id="53326.A0A016UKG3"/>
<dbReference type="PANTHER" id="PTHR21461">
    <property type="entry name" value="GLYCOSYLTRANSFERASE FAMILY 92 PROTEIN"/>
    <property type="match status" value="1"/>
</dbReference>
<evidence type="ECO:0000256" key="4">
    <source>
        <dbReference type="ARBA" id="ARBA00022679"/>
    </source>
</evidence>
<evidence type="ECO:0000256" key="9">
    <source>
        <dbReference type="SAM" id="MobiDB-lite"/>
    </source>
</evidence>
<protein>
    <recommendedName>
        <fullName evidence="8">Glycosyltransferase family 92 protein</fullName>
        <ecNumber evidence="8">2.4.1.-</ecNumber>
    </recommendedName>
</protein>
<keyword evidence="6" id="KW-1133">Transmembrane helix</keyword>
<organism evidence="10 11">
    <name type="scientific">Ancylostoma ceylanicum</name>
    <dbReference type="NCBI Taxonomy" id="53326"/>
    <lineage>
        <taxon>Eukaryota</taxon>
        <taxon>Metazoa</taxon>
        <taxon>Ecdysozoa</taxon>
        <taxon>Nematoda</taxon>
        <taxon>Chromadorea</taxon>
        <taxon>Rhabditida</taxon>
        <taxon>Rhabditina</taxon>
        <taxon>Rhabditomorpha</taxon>
        <taxon>Strongyloidea</taxon>
        <taxon>Ancylostomatidae</taxon>
        <taxon>Ancylostomatinae</taxon>
        <taxon>Ancylostoma</taxon>
    </lineage>
</organism>
<dbReference type="Proteomes" id="UP000024635">
    <property type="component" value="Unassembled WGS sequence"/>
</dbReference>
<sequence length="527" mass="60207">MLPLFRLKLSKNQPELNQLNIESWQQPPLGEQRPSQGRRPLRSPNEYESPRRQPPQMRFAVRVVAISVAAFLASCCVIQRFISVQEPLLFPAEQVNKTVHHDNNHNVSFVTINKSSYALHAIRDGRSGNMGAHRVRVLVVARGAVDYKCRFPDGTVVDAEKSYEMSENHAMPFGVYFVNCETPANETVGGSLEFTQKKSPWVTLPVRYDIPDEKTVKDWKHQLTICLPFVFGDSRRFMHEYSAAVAYGTYCRRTTFSFQFMELNRILGVEHVIIYLDESDIPANLSSVISFYENMNVLEVVRLRIPVASKQIWYHGQLVAVTVIEFVSALILSPLHRSIIVGRSSFALIFYVTLRYCCLEVSLDNCLCSAHYCLYRSMGVSRFVAFHDLDEFLIPQKPELLPQTAPLLALLNTVLVNNVASIRVPTQYMSLQDTGELITLKNTLQRSYTDKTLTKCVVRPEMIFEQGIHHTSRVIQDNYKAIAGDEDTLRLYHFKTRGGSKTDTRIVRDYGDRLTQRYREVVAQIGL</sequence>
<comment type="subcellular location">
    <subcellularLocation>
        <location evidence="1">Membrane</location>
        <topology evidence="1">Single-pass membrane protein</topology>
    </subcellularLocation>
</comment>
<keyword evidence="11" id="KW-1185">Reference proteome</keyword>
<evidence type="ECO:0000256" key="6">
    <source>
        <dbReference type="ARBA" id="ARBA00022989"/>
    </source>
</evidence>
<keyword evidence="4 8" id="KW-0808">Transferase</keyword>
<comment type="caution">
    <text evidence="10">The sequence shown here is derived from an EMBL/GenBank/DDBJ whole genome shotgun (WGS) entry which is preliminary data.</text>
</comment>
<dbReference type="EMBL" id="JARK01001372">
    <property type="protein sequence ID" value="EYC15685.1"/>
    <property type="molecule type" value="Genomic_DNA"/>
</dbReference>
<keyword evidence="3 8" id="KW-0328">Glycosyltransferase</keyword>
<dbReference type="AlphaFoldDB" id="A0A016UKG3"/>
<gene>
    <name evidence="10" type="primary">Acey_s0036.g3295</name>
    <name evidence="10" type="synonym">Acey-galt-1</name>
    <name evidence="10" type="ORF">Y032_0036g3295</name>
</gene>
<keyword evidence="5" id="KW-0812">Transmembrane</keyword>
<evidence type="ECO:0000256" key="2">
    <source>
        <dbReference type="ARBA" id="ARBA00007647"/>
    </source>
</evidence>
<name>A0A016UKG3_9BILA</name>
<accession>A0A016UKG3</accession>
<dbReference type="GO" id="GO:0016757">
    <property type="term" value="F:glycosyltransferase activity"/>
    <property type="evidence" value="ECO:0007669"/>
    <property type="project" value="UniProtKB-UniRule"/>
</dbReference>
<evidence type="ECO:0000313" key="10">
    <source>
        <dbReference type="EMBL" id="EYC15685.1"/>
    </source>
</evidence>
<evidence type="ECO:0000256" key="1">
    <source>
        <dbReference type="ARBA" id="ARBA00004167"/>
    </source>
</evidence>
<comment type="similarity">
    <text evidence="2 8">Belongs to the glycosyltransferase 92 family.</text>
</comment>
<dbReference type="GO" id="GO:0005737">
    <property type="term" value="C:cytoplasm"/>
    <property type="evidence" value="ECO:0007669"/>
    <property type="project" value="TreeGrafter"/>
</dbReference>
<reference evidence="11" key="1">
    <citation type="journal article" date="2015" name="Nat. Genet.">
        <title>The genome and transcriptome of the zoonotic hookworm Ancylostoma ceylanicum identify infection-specific gene families.</title>
        <authorList>
            <person name="Schwarz E.M."/>
            <person name="Hu Y."/>
            <person name="Antoshechkin I."/>
            <person name="Miller M.M."/>
            <person name="Sternberg P.W."/>
            <person name="Aroian R.V."/>
        </authorList>
    </citation>
    <scope>NUCLEOTIDE SEQUENCE</scope>
    <source>
        <strain evidence="11">HY135</strain>
    </source>
</reference>
<evidence type="ECO:0000256" key="8">
    <source>
        <dbReference type="RuleBase" id="RU366017"/>
    </source>
</evidence>
<evidence type="ECO:0000256" key="7">
    <source>
        <dbReference type="ARBA" id="ARBA00023136"/>
    </source>
</evidence>
<keyword evidence="7" id="KW-0472">Membrane</keyword>
<feature type="region of interest" description="Disordered" evidence="9">
    <location>
        <begin position="21"/>
        <end position="53"/>
    </location>
</feature>
<evidence type="ECO:0000256" key="3">
    <source>
        <dbReference type="ARBA" id="ARBA00022676"/>
    </source>
</evidence>
<dbReference type="PANTHER" id="PTHR21461:SF87">
    <property type="entry name" value="GH12965P"/>
    <property type="match status" value="1"/>
</dbReference>
<dbReference type="OrthoDB" id="2526284at2759"/>
<dbReference type="Pfam" id="PF01697">
    <property type="entry name" value="Glyco_transf_92"/>
    <property type="match status" value="1"/>
</dbReference>
<proteinExistence type="inferred from homology"/>